<dbReference type="Pfam" id="PF07681">
    <property type="entry name" value="DoxX"/>
    <property type="match status" value="1"/>
</dbReference>
<protein>
    <submittedName>
        <fullName evidence="8">DoxX family protein</fullName>
    </submittedName>
</protein>
<comment type="subcellular location">
    <subcellularLocation>
        <location evidence="1">Cell membrane</location>
        <topology evidence="1">Multi-pass membrane protein</topology>
    </subcellularLocation>
</comment>
<dbReference type="InterPro" id="IPR051907">
    <property type="entry name" value="DoxX-like_oxidoreductase"/>
</dbReference>
<evidence type="ECO:0000256" key="3">
    <source>
        <dbReference type="ARBA" id="ARBA00022475"/>
    </source>
</evidence>
<evidence type="ECO:0000256" key="2">
    <source>
        <dbReference type="ARBA" id="ARBA00006679"/>
    </source>
</evidence>
<reference evidence="8 9" key="1">
    <citation type="submission" date="2020-06" db="EMBL/GenBank/DDBJ databases">
        <title>Schlegella sp. ID0723 isolated from air conditioner.</title>
        <authorList>
            <person name="Kim D.Y."/>
            <person name="Kim D.-U."/>
        </authorList>
    </citation>
    <scope>NUCLEOTIDE SEQUENCE [LARGE SCALE GENOMIC DNA]</scope>
    <source>
        <strain evidence="8 9">ID0723</strain>
    </source>
</reference>
<proteinExistence type="inferred from homology"/>
<keyword evidence="4 7" id="KW-0812">Transmembrane</keyword>
<evidence type="ECO:0000256" key="4">
    <source>
        <dbReference type="ARBA" id="ARBA00022692"/>
    </source>
</evidence>
<evidence type="ECO:0000256" key="6">
    <source>
        <dbReference type="ARBA" id="ARBA00023136"/>
    </source>
</evidence>
<feature type="transmembrane region" description="Helical" evidence="7">
    <location>
        <begin position="91"/>
        <end position="109"/>
    </location>
</feature>
<evidence type="ECO:0000256" key="1">
    <source>
        <dbReference type="ARBA" id="ARBA00004651"/>
    </source>
</evidence>
<evidence type="ECO:0000256" key="7">
    <source>
        <dbReference type="SAM" id="Phobius"/>
    </source>
</evidence>
<sequence>MNPSIANRSAASYAAGGSSLNDTLALVGRILLVAMFVMSGFGKIGGFDGTAGYIASKGLPMPQVAALVAIVVEVGAGLAIVFGLFTRTSALALAVFTLVASLFFHNFWAMPAEQQMIQKLMFLKNIAVIGGLLVLAASGPGRFSLDARRRAA</sequence>
<organism evidence="8 9">
    <name type="scientific">Piscinibacter koreensis</name>
    <dbReference type="NCBI Taxonomy" id="2742824"/>
    <lineage>
        <taxon>Bacteria</taxon>
        <taxon>Pseudomonadati</taxon>
        <taxon>Pseudomonadota</taxon>
        <taxon>Betaproteobacteria</taxon>
        <taxon>Burkholderiales</taxon>
        <taxon>Sphaerotilaceae</taxon>
        <taxon>Piscinibacter</taxon>
    </lineage>
</organism>
<name>A0A7Y6NPS3_9BURK</name>
<keyword evidence="6 7" id="KW-0472">Membrane</keyword>
<keyword evidence="3" id="KW-1003">Cell membrane</keyword>
<evidence type="ECO:0000313" key="8">
    <source>
        <dbReference type="EMBL" id="NUZ07108.1"/>
    </source>
</evidence>
<dbReference type="EMBL" id="JABWMJ010000007">
    <property type="protein sequence ID" value="NUZ07108.1"/>
    <property type="molecule type" value="Genomic_DNA"/>
</dbReference>
<dbReference type="GO" id="GO:0005886">
    <property type="term" value="C:plasma membrane"/>
    <property type="evidence" value="ECO:0007669"/>
    <property type="project" value="UniProtKB-SubCell"/>
</dbReference>
<feature type="transmembrane region" description="Helical" evidence="7">
    <location>
        <begin position="121"/>
        <end position="139"/>
    </location>
</feature>
<feature type="transmembrane region" description="Helical" evidence="7">
    <location>
        <begin position="64"/>
        <end position="85"/>
    </location>
</feature>
<accession>A0A7Y6NPS3</accession>
<evidence type="ECO:0000313" key="9">
    <source>
        <dbReference type="Proteomes" id="UP000529637"/>
    </source>
</evidence>
<comment type="caution">
    <text evidence="8">The sequence shown here is derived from an EMBL/GenBank/DDBJ whole genome shotgun (WGS) entry which is preliminary data.</text>
</comment>
<dbReference type="InterPro" id="IPR032808">
    <property type="entry name" value="DoxX"/>
</dbReference>
<keyword evidence="9" id="KW-1185">Reference proteome</keyword>
<dbReference type="AlphaFoldDB" id="A0A7Y6NPS3"/>
<evidence type="ECO:0000256" key="5">
    <source>
        <dbReference type="ARBA" id="ARBA00022989"/>
    </source>
</evidence>
<comment type="similarity">
    <text evidence="2">Belongs to the DoxX family.</text>
</comment>
<gene>
    <name evidence="8" type="ORF">HQN59_15195</name>
</gene>
<keyword evidence="5 7" id="KW-1133">Transmembrane helix</keyword>
<dbReference type="Proteomes" id="UP000529637">
    <property type="component" value="Unassembled WGS sequence"/>
</dbReference>
<feature type="transmembrane region" description="Helical" evidence="7">
    <location>
        <begin position="26"/>
        <end position="44"/>
    </location>
</feature>
<dbReference type="PANTHER" id="PTHR33452">
    <property type="entry name" value="OXIDOREDUCTASE CATD-RELATED"/>
    <property type="match status" value="1"/>
</dbReference>
<dbReference type="PANTHER" id="PTHR33452:SF1">
    <property type="entry name" value="INNER MEMBRANE PROTEIN YPHA-RELATED"/>
    <property type="match status" value="1"/>
</dbReference>